<evidence type="ECO:0000256" key="2">
    <source>
        <dbReference type="ARBA" id="ARBA00006343"/>
    </source>
</evidence>
<dbReference type="Gene3D" id="1.20.58.2050">
    <property type="match status" value="1"/>
</dbReference>
<dbReference type="Proteomes" id="UP000253664">
    <property type="component" value="Unassembled WGS sequence"/>
</dbReference>
<evidence type="ECO:0000256" key="1">
    <source>
        <dbReference type="ARBA" id="ARBA00004123"/>
    </source>
</evidence>
<feature type="domain" description="DNA replication complex GINS protein PSF3 N-terminal" evidence="8">
    <location>
        <begin position="4"/>
        <end position="56"/>
    </location>
</feature>
<dbReference type="InterPro" id="IPR021151">
    <property type="entry name" value="GINS_A"/>
</dbReference>
<dbReference type="InterPro" id="IPR036224">
    <property type="entry name" value="GINS_bundle-like_dom_sf"/>
</dbReference>
<dbReference type="InterPro" id="IPR038437">
    <property type="entry name" value="GINS_Psf3_sf"/>
</dbReference>
<evidence type="ECO:0000256" key="3">
    <source>
        <dbReference type="ARBA" id="ARBA00015140"/>
    </source>
</evidence>
<dbReference type="InterPro" id="IPR010492">
    <property type="entry name" value="GINS_Psf3"/>
</dbReference>
<evidence type="ECO:0000313" key="10">
    <source>
        <dbReference type="Proteomes" id="UP000253664"/>
    </source>
</evidence>
<dbReference type="AlphaFoldDB" id="A0A367LS03"/>
<keyword evidence="4 6" id="KW-0235">DNA replication</keyword>
<dbReference type="OrthoDB" id="10251744at2759"/>
<gene>
    <name evidence="9" type="ORF">L249_1845</name>
</gene>
<dbReference type="PANTHER" id="PTHR22768">
    <property type="entry name" value="DNA REPLICATION COMPLEX GINS PROTEIN PSF3"/>
    <property type="match status" value="1"/>
</dbReference>
<comment type="similarity">
    <text evidence="2 6">Belongs to the GINS3/PSF3 family.</text>
</comment>
<accession>A0A367LS03</accession>
<organism evidence="9 10">
    <name type="scientific">Ophiocordyceps polyrhachis-furcata BCC 54312</name>
    <dbReference type="NCBI Taxonomy" id="1330021"/>
    <lineage>
        <taxon>Eukaryota</taxon>
        <taxon>Fungi</taxon>
        <taxon>Dikarya</taxon>
        <taxon>Ascomycota</taxon>
        <taxon>Pezizomycotina</taxon>
        <taxon>Sordariomycetes</taxon>
        <taxon>Hypocreomycetidae</taxon>
        <taxon>Hypocreales</taxon>
        <taxon>Ophiocordycipitaceae</taxon>
        <taxon>Ophiocordyceps</taxon>
    </lineage>
</organism>
<dbReference type="GO" id="GO:1902975">
    <property type="term" value="P:mitotic DNA replication initiation"/>
    <property type="evidence" value="ECO:0007669"/>
    <property type="project" value="TreeGrafter"/>
</dbReference>
<evidence type="ECO:0000313" key="9">
    <source>
        <dbReference type="EMBL" id="RCI17191.1"/>
    </source>
</evidence>
<dbReference type="SUPFAM" id="SSF160059">
    <property type="entry name" value="PriA/YqbF domain"/>
    <property type="match status" value="1"/>
</dbReference>
<evidence type="ECO:0000256" key="4">
    <source>
        <dbReference type="ARBA" id="ARBA00022705"/>
    </source>
</evidence>
<evidence type="ECO:0000259" key="7">
    <source>
        <dbReference type="Pfam" id="PF05916"/>
    </source>
</evidence>
<comment type="function">
    <text evidence="6">The GINS complex plays an essential role in the initiation of DNA replication.</text>
</comment>
<keyword evidence="10" id="KW-1185">Reference proteome</keyword>
<proteinExistence type="inferred from homology"/>
<comment type="subunit">
    <text evidence="6">Component of the GINS complex.</text>
</comment>
<evidence type="ECO:0000256" key="6">
    <source>
        <dbReference type="RuleBase" id="RU367161"/>
    </source>
</evidence>
<name>A0A367LS03_9HYPO</name>
<comment type="caution">
    <text evidence="9">The sequence shown here is derived from an EMBL/GenBank/DDBJ whole genome shotgun (WGS) entry which is preliminary data.</text>
</comment>
<evidence type="ECO:0000259" key="8">
    <source>
        <dbReference type="Pfam" id="PF22466"/>
    </source>
</evidence>
<keyword evidence="5 6" id="KW-0539">Nucleus</keyword>
<dbReference type="GO" id="GO:0000811">
    <property type="term" value="C:GINS complex"/>
    <property type="evidence" value="ECO:0007669"/>
    <property type="project" value="UniProtKB-UniRule"/>
</dbReference>
<reference evidence="9 10" key="1">
    <citation type="journal article" date="2015" name="BMC Genomics">
        <title>Insights from the genome of Ophiocordyceps polyrhachis-furcata to pathogenicity and host specificity in insect fungi.</title>
        <authorList>
            <person name="Wichadakul D."/>
            <person name="Kobmoo N."/>
            <person name="Ingsriswang S."/>
            <person name="Tangphatsornruang S."/>
            <person name="Chantasingh D."/>
            <person name="Luangsa-ard J.J."/>
            <person name="Eurwilaichitr L."/>
        </authorList>
    </citation>
    <scope>NUCLEOTIDE SEQUENCE [LARGE SCALE GENOMIC DNA]</scope>
    <source>
        <strain evidence="9 10">BCC 54312</strain>
    </source>
</reference>
<dbReference type="InterPro" id="IPR055221">
    <property type="entry name" value="PSF3_N"/>
</dbReference>
<dbReference type="PANTHER" id="PTHR22768:SF0">
    <property type="entry name" value="DNA REPLICATION COMPLEX GINS PROTEIN PSF3"/>
    <property type="match status" value="1"/>
</dbReference>
<dbReference type="CDD" id="cd11713">
    <property type="entry name" value="GINS_A_psf3"/>
    <property type="match status" value="1"/>
</dbReference>
<feature type="domain" description="GINS subunit" evidence="7">
    <location>
        <begin position="72"/>
        <end position="170"/>
    </location>
</feature>
<comment type="subcellular location">
    <subcellularLocation>
        <location evidence="1 6">Nucleus</location>
    </subcellularLocation>
</comment>
<protein>
    <recommendedName>
        <fullName evidence="3 6">DNA replication complex GINS protein PSF3</fullName>
    </recommendedName>
</protein>
<evidence type="ECO:0000256" key="5">
    <source>
        <dbReference type="ARBA" id="ARBA00023242"/>
    </source>
</evidence>
<dbReference type="SUPFAM" id="SSF158573">
    <property type="entry name" value="GINS helical bundle-like"/>
    <property type="match status" value="1"/>
</dbReference>
<dbReference type="STRING" id="1330021.A0A367LS03"/>
<dbReference type="EMBL" id="LKCN02000001">
    <property type="protein sequence ID" value="RCI17191.1"/>
    <property type="molecule type" value="Genomic_DNA"/>
</dbReference>
<dbReference type="Pfam" id="PF05916">
    <property type="entry name" value="Sld5"/>
    <property type="match status" value="1"/>
</dbReference>
<sequence length="181" mass="19749">MSYYDVDAILADAENLPCRFQLDVPLLAQLDSPSAVGLKPGTALSLPLWLCKFLAVASVGGNTWLKLDQPPCLSEETVAALKADPRAVSLRDQNVYFFGVGVRLMDLLNDAQLNAVLCSSFIARAIDVGLLATGEISAGQANDFLRGLDDWEMSMFRSLRQSVRAIKAWLENINMQMVGRA</sequence>
<dbReference type="Pfam" id="PF22466">
    <property type="entry name" value="PSF3_N"/>
    <property type="match status" value="1"/>
</dbReference>
<dbReference type="CDD" id="cd21693">
    <property type="entry name" value="GINS_B_Psf3"/>
    <property type="match status" value="1"/>
</dbReference>